<organism evidence="9 10">
    <name type="scientific">Streptococcus gallinaceus</name>
    <dbReference type="NCBI Taxonomy" id="165758"/>
    <lineage>
        <taxon>Bacteria</taxon>
        <taxon>Bacillati</taxon>
        <taxon>Bacillota</taxon>
        <taxon>Bacilli</taxon>
        <taxon>Lactobacillales</taxon>
        <taxon>Streptococcaceae</taxon>
        <taxon>Streptococcus</taxon>
    </lineage>
</organism>
<evidence type="ECO:0000259" key="8">
    <source>
        <dbReference type="Pfam" id="PF08544"/>
    </source>
</evidence>
<dbReference type="InterPro" id="IPR005917">
    <property type="entry name" value="Pmev_kinase_bact"/>
</dbReference>
<sequence>MKVAIRVPGKLYLAGEYAVVEAGYPAVIAALNQTICVTMESAETGTIFSSQNPQLLVDWTRKNAKIHCHTSHPYALIESAMQTTEDYLALQRVEANVLYKLSISSELDNEQTGQKYGLGSSGAVTVAVVQAVLTFFGQDARPDLVYKLSVLAQVSLGIKGSFGDIAASSFGGVIAYHSVDRSWLFEKMAQLNISELIEQPWAGLAIESLDLPRHVEMMVGWTGAAASTADLVSHVQGHLNEAEKEVAYQGFLAASRVCVEQLIAACRLDDAQKFQLAISENRALLRQFAEDMEMVIETETLETLCRIAERYQAAAKSSGAGGGDCGICFVEKAEQKEAIIAAWAQEKIQVLPLSIAARQ</sequence>
<dbReference type="SUPFAM" id="SSF55060">
    <property type="entry name" value="GHMP Kinase, C-terminal domain"/>
    <property type="match status" value="1"/>
</dbReference>
<dbReference type="EC" id="2.7.4.2" evidence="2"/>
<keyword evidence="5 9" id="KW-0418">Kinase</keyword>
<dbReference type="PANTHER" id="PTHR31814:SF2">
    <property type="entry name" value="PHOSPHOMEVALONATE KINASE"/>
    <property type="match status" value="1"/>
</dbReference>
<dbReference type="InterPro" id="IPR036554">
    <property type="entry name" value="GHMP_kinase_C_sf"/>
</dbReference>
<evidence type="ECO:0000256" key="5">
    <source>
        <dbReference type="ARBA" id="ARBA00022777"/>
    </source>
</evidence>
<comment type="caution">
    <text evidence="9">The sequence shown here is derived from an EMBL/GenBank/DDBJ whole genome shotgun (WGS) entry which is preliminary data.</text>
</comment>
<dbReference type="Pfam" id="PF08544">
    <property type="entry name" value="GHMP_kinases_C"/>
    <property type="match status" value="1"/>
</dbReference>
<comment type="pathway">
    <text evidence="1">Isoprenoid biosynthesis; isopentenyl diphosphate biosynthesis via mevalonate pathway; isopentenyl diphosphate from (R)-mevalonate: step 2/3.</text>
</comment>
<accession>A0ABV2JLG5</accession>
<reference evidence="9 10" key="1">
    <citation type="submission" date="2024-06" db="EMBL/GenBank/DDBJ databases">
        <title>Genomic Encyclopedia of Type Strains, Phase IV (KMG-IV): sequencing the most valuable type-strain genomes for metagenomic binning, comparative biology and taxonomic classification.</title>
        <authorList>
            <person name="Goeker M."/>
        </authorList>
    </citation>
    <scope>NUCLEOTIDE SEQUENCE [LARGE SCALE GENOMIC DNA]</scope>
    <source>
        <strain evidence="9 10">DSM 15349</strain>
    </source>
</reference>
<dbReference type="InterPro" id="IPR006204">
    <property type="entry name" value="GHMP_kinase_N_dom"/>
</dbReference>
<dbReference type="RefSeq" id="WP_354281151.1">
    <property type="nucleotide sequence ID" value="NZ_JBEPMK010000004.1"/>
</dbReference>
<dbReference type="SUPFAM" id="SSF54211">
    <property type="entry name" value="Ribosomal protein S5 domain 2-like"/>
    <property type="match status" value="1"/>
</dbReference>
<keyword evidence="4" id="KW-0547">Nucleotide-binding</keyword>
<dbReference type="Proteomes" id="UP001549055">
    <property type="component" value="Unassembled WGS sequence"/>
</dbReference>
<keyword evidence="6" id="KW-0067">ATP-binding</keyword>
<gene>
    <name evidence="9" type="ORF">ABID27_001373</name>
</gene>
<keyword evidence="10" id="KW-1185">Reference proteome</keyword>
<feature type="domain" description="GHMP kinase C-terminal" evidence="8">
    <location>
        <begin position="264"/>
        <end position="345"/>
    </location>
</feature>
<dbReference type="Gene3D" id="3.30.70.890">
    <property type="entry name" value="GHMP kinase, C-terminal domain"/>
    <property type="match status" value="1"/>
</dbReference>
<keyword evidence="3 9" id="KW-0808">Transferase</keyword>
<dbReference type="EMBL" id="JBEPMK010000004">
    <property type="protein sequence ID" value="MET3644746.1"/>
    <property type="molecule type" value="Genomic_DNA"/>
</dbReference>
<dbReference type="InterPro" id="IPR020568">
    <property type="entry name" value="Ribosomal_Su5_D2-typ_SF"/>
</dbReference>
<proteinExistence type="predicted"/>
<evidence type="ECO:0000313" key="10">
    <source>
        <dbReference type="Proteomes" id="UP001549055"/>
    </source>
</evidence>
<evidence type="ECO:0000313" key="9">
    <source>
        <dbReference type="EMBL" id="MET3644746.1"/>
    </source>
</evidence>
<dbReference type="GO" id="GO:0004631">
    <property type="term" value="F:phosphomevalonate kinase activity"/>
    <property type="evidence" value="ECO:0007669"/>
    <property type="project" value="UniProtKB-EC"/>
</dbReference>
<dbReference type="InterPro" id="IPR013750">
    <property type="entry name" value="GHMP_kinase_C_dom"/>
</dbReference>
<dbReference type="Pfam" id="PF00288">
    <property type="entry name" value="GHMP_kinases_N"/>
    <property type="match status" value="1"/>
</dbReference>
<dbReference type="PANTHER" id="PTHR31814">
    <property type="match status" value="1"/>
</dbReference>
<evidence type="ECO:0000256" key="6">
    <source>
        <dbReference type="ARBA" id="ARBA00022840"/>
    </source>
</evidence>
<dbReference type="Gene3D" id="3.30.230.10">
    <property type="match status" value="1"/>
</dbReference>
<evidence type="ECO:0000256" key="1">
    <source>
        <dbReference type="ARBA" id="ARBA00005017"/>
    </source>
</evidence>
<evidence type="ECO:0000256" key="2">
    <source>
        <dbReference type="ARBA" id="ARBA00012958"/>
    </source>
</evidence>
<evidence type="ECO:0000259" key="7">
    <source>
        <dbReference type="Pfam" id="PF00288"/>
    </source>
</evidence>
<dbReference type="InterPro" id="IPR035102">
    <property type="entry name" value="Phosphomevalonate_kinase"/>
</dbReference>
<evidence type="ECO:0000256" key="4">
    <source>
        <dbReference type="ARBA" id="ARBA00022741"/>
    </source>
</evidence>
<feature type="domain" description="GHMP kinase N-terminal" evidence="7">
    <location>
        <begin position="99"/>
        <end position="172"/>
    </location>
</feature>
<dbReference type="InterPro" id="IPR014721">
    <property type="entry name" value="Ribsml_uS5_D2-typ_fold_subgr"/>
</dbReference>
<dbReference type="NCBIfam" id="TIGR01220">
    <property type="entry name" value="Pmev_kin_Gr_pos"/>
    <property type="match status" value="1"/>
</dbReference>
<protein>
    <recommendedName>
        <fullName evidence="2">phosphomevalonate kinase</fullName>
        <ecNumber evidence="2">2.7.4.2</ecNumber>
    </recommendedName>
</protein>
<evidence type="ECO:0000256" key="3">
    <source>
        <dbReference type="ARBA" id="ARBA00022679"/>
    </source>
</evidence>
<name>A0ABV2JLG5_9STRE</name>
<dbReference type="PRINTS" id="PR00959">
    <property type="entry name" value="MEVGALKINASE"/>
</dbReference>